<protein>
    <recommendedName>
        <fullName evidence="1">non-specific serine/threonine protein kinase</fullName>
        <ecNumber evidence="1">2.7.11.1</ecNumber>
    </recommendedName>
</protein>
<dbReference type="Proteomes" id="UP000008866">
    <property type="component" value="Unassembled WGS sequence"/>
</dbReference>
<evidence type="ECO:0000256" key="7">
    <source>
        <dbReference type="ARBA" id="ARBA00047899"/>
    </source>
</evidence>
<dbReference type="InterPro" id="IPR053235">
    <property type="entry name" value="Ser_Thr_kinase"/>
</dbReference>
<keyword evidence="3" id="KW-0808">Transferase</keyword>
<dbReference type="InterPro" id="IPR008271">
    <property type="entry name" value="Ser/Thr_kinase_AS"/>
</dbReference>
<dbReference type="RefSeq" id="XP_003012606.1">
    <property type="nucleotide sequence ID" value="XM_003012560.1"/>
</dbReference>
<dbReference type="EC" id="2.7.11.1" evidence="1"/>
<evidence type="ECO:0000259" key="9">
    <source>
        <dbReference type="PROSITE" id="PS50011"/>
    </source>
</evidence>
<dbReference type="Pfam" id="PF00069">
    <property type="entry name" value="Pkinase"/>
    <property type="match status" value="1"/>
</dbReference>
<evidence type="ECO:0000256" key="6">
    <source>
        <dbReference type="ARBA" id="ARBA00022840"/>
    </source>
</evidence>
<sequence>MSTFKEPLTPGMQLTSDSGSIYKIEETLRERRTPLLCVYRASSGGKKYVLKNMIPGEFEYQLDLQRRFSAHPNIWAVTDTTQPLEMFIYPYLTGDLQHLSPKLRSKRTKVEVLRSALQGLCDMHKENISHNDIKADNVLIEYEEAEAGEETVNIKSVQISDLEDTVLLPAGKWISEGICGNAIWRSPESWCRARQNISSDIFSFGIVMIYVMTGKMVFHVGWDKLDAEDAWRHVLSRHISYFADEEGFNGLLKHIQKENPFFERLVSLAENVPRQPFEAWGSVEPELKNLVGKMTCLDPSRRITAAEALEHPWFKSAWMKG</sequence>
<evidence type="ECO:0000256" key="8">
    <source>
        <dbReference type="ARBA" id="ARBA00048679"/>
    </source>
</evidence>
<dbReference type="InterPro" id="IPR011009">
    <property type="entry name" value="Kinase-like_dom_sf"/>
</dbReference>
<name>D4AYF0_ARTBC</name>
<dbReference type="InterPro" id="IPR000719">
    <property type="entry name" value="Prot_kinase_dom"/>
</dbReference>
<evidence type="ECO:0000256" key="3">
    <source>
        <dbReference type="ARBA" id="ARBA00022679"/>
    </source>
</evidence>
<dbReference type="Gene3D" id="1.10.510.10">
    <property type="entry name" value="Transferase(Phosphotransferase) domain 1"/>
    <property type="match status" value="1"/>
</dbReference>
<dbReference type="PROSITE" id="PS00108">
    <property type="entry name" value="PROTEIN_KINASE_ST"/>
    <property type="match status" value="1"/>
</dbReference>
<proteinExistence type="predicted"/>
<dbReference type="HOGENOM" id="CLU_054430_0_1_1"/>
<dbReference type="PANTHER" id="PTHR24361:SF433">
    <property type="entry name" value="PROTEIN KINASE DOMAIN-CONTAINING PROTEIN"/>
    <property type="match status" value="1"/>
</dbReference>
<organism evidence="10 11">
    <name type="scientific">Arthroderma benhamiae (strain ATCC MYA-4681 / CBS 112371)</name>
    <name type="common">Trichophyton mentagrophytes</name>
    <dbReference type="NCBI Taxonomy" id="663331"/>
    <lineage>
        <taxon>Eukaryota</taxon>
        <taxon>Fungi</taxon>
        <taxon>Dikarya</taxon>
        <taxon>Ascomycota</taxon>
        <taxon>Pezizomycotina</taxon>
        <taxon>Eurotiomycetes</taxon>
        <taxon>Eurotiomycetidae</taxon>
        <taxon>Onygenales</taxon>
        <taxon>Arthrodermataceae</taxon>
        <taxon>Trichophyton</taxon>
    </lineage>
</organism>
<gene>
    <name evidence="10" type="ORF">ARB_01219</name>
</gene>
<keyword evidence="4" id="KW-0547">Nucleotide-binding</keyword>
<dbReference type="EMBL" id="ABSU01000018">
    <property type="protein sequence ID" value="EFE31966.1"/>
    <property type="molecule type" value="Genomic_DNA"/>
</dbReference>
<comment type="caution">
    <text evidence="10">The sequence shown here is derived from an EMBL/GenBank/DDBJ whole genome shotgun (WGS) entry which is preliminary data.</text>
</comment>
<evidence type="ECO:0000313" key="10">
    <source>
        <dbReference type="EMBL" id="EFE31966.1"/>
    </source>
</evidence>
<keyword evidence="2" id="KW-0723">Serine/threonine-protein kinase</keyword>
<evidence type="ECO:0000256" key="4">
    <source>
        <dbReference type="ARBA" id="ARBA00022741"/>
    </source>
</evidence>
<dbReference type="GO" id="GO:0004674">
    <property type="term" value="F:protein serine/threonine kinase activity"/>
    <property type="evidence" value="ECO:0007669"/>
    <property type="project" value="UniProtKB-KW"/>
</dbReference>
<dbReference type="SMART" id="SM00220">
    <property type="entry name" value="S_TKc"/>
    <property type="match status" value="1"/>
</dbReference>
<dbReference type="GeneID" id="9522683"/>
<comment type="catalytic activity">
    <reaction evidence="7">
        <text>L-threonyl-[protein] + ATP = O-phospho-L-threonyl-[protein] + ADP + H(+)</text>
        <dbReference type="Rhea" id="RHEA:46608"/>
        <dbReference type="Rhea" id="RHEA-COMP:11060"/>
        <dbReference type="Rhea" id="RHEA-COMP:11605"/>
        <dbReference type="ChEBI" id="CHEBI:15378"/>
        <dbReference type="ChEBI" id="CHEBI:30013"/>
        <dbReference type="ChEBI" id="CHEBI:30616"/>
        <dbReference type="ChEBI" id="CHEBI:61977"/>
        <dbReference type="ChEBI" id="CHEBI:456216"/>
        <dbReference type="EC" id="2.7.11.1"/>
    </reaction>
</comment>
<dbReference type="OrthoDB" id="4062651at2759"/>
<dbReference type="GO" id="GO:0005737">
    <property type="term" value="C:cytoplasm"/>
    <property type="evidence" value="ECO:0007669"/>
    <property type="project" value="TreeGrafter"/>
</dbReference>
<comment type="catalytic activity">
    <reaction evidence="8">
        <text>L-seryl-[protein] + ATP = O-phospho-L-seryl-[protein] + ADP + H(+)</text>
        <dbReference type="Rhea" id="RHEA:17989"/>
        <dbReference type="Rhea" id="RHEA-COMP:9863"/>
        <dbReference type="Rhea" id="RHEA-COMP:11604"/>
        <dbReference type="ChEBI" id="CHEBI:15378"/>
        <dbReference type="ChEBI" id="CHEBI:29999"/>
        <dbReference type="ChEBI" id="CHEBI:30616"/>
        <dbReference type="ChEBI" id="CHEBI:83421"/>
        <dbReference type="ChEBI" id="CHEBI:456216"/>
        <dbReference type="EC" id="2.7.11.1"/>
    </reaction>
</comment>
<reference evidence="11" key="1">
    <citation type="journal article" date="2011" name="Genome Biol.">
        <title>Comparative and functional genomics provide insights into the pathogenicity of dermatophytic fungi.</title>
        <authorList>
            <person name="Burmester A."/>
            <person name="Shelest E."/>
            <person name="Gloeckner G."/>
            <person name="Heddergott C."/>
            <person name="Schindler S."/>
            <person name="Staib P."/>
            <person name="Heidel A."/>
            <person name="Felder M."/>
            <person name="Petzold A."/>
            <person name="Szafranski K."/>
            <person name="Feuermann M."/>
            <person name="Pedruzzi I."/>
            <person name="Priebe S."/>
            <person name="Groth M."/>
            <person name="Winkler R."/>
            <person name="Li W."/>
            <person name="Kniemeyer O."/>
            <person name="Schroeckh V."/>
            <person name="Hertweck C."/>
            <person name="Hube B."/>
            <person name="White T.C."/>
            <person name="Platzer M."/>
            <person name="Guthke R."/>
            <person name="Heitman J."/>
            <person name="Woestemeyer J."/>
            <person name="Zipfel P.F."/>
            <person name="Monod M."/>
            <person name="Brakhage A.A."/>
        </authorList>
    </citation>
    <scope>NUCLEOTIDE SEQUENCE [LARGE SCALE GENOMIC DNA]</scope>
    <source>
        <strain evidence="11">ATCC MYA-4681 / CBS 112371</strain>
    </source>
</reference>
<keyword evidence="5" id="KW-0418">Kinase</keyword>
<dbReference type="KEGG" id="abe:ARB_01219"/>
<dbReference type="PANTHER" id="PTHR24361">
    <property type="entry name" value="MITOGEN-ACTIVATED KINASE KINASE KINASE"/>
    <property type="match status" value="1"/>
</dbReference>
<evidence type="ECO:0000256" key="5">
    <source>
        <dbReference type="ARBA" id="ARBA00022777"/>
    </source>
</evidence>
<dbReference type="OMA" id="WARSRQN"/>
<dbReference type="GO" id="GO:0005524">
    <property type="term" value="F:ATP binding"/>
    <property type="evidence" value="ECO:0007669"/>
    <property type="project" value="UniProtKB-KW"/>
</dbReference>
<evidence type="ECO:0000256" key="1">
    <source>
        <dbReference type="ARBA" id="ARBA00012513"/>
    </source>
</evidence>
<keyword evidence="6" id="KW-0067">ATP-binding</keyword>
<evidence type="ECO:0000256" key="2">
    <source>
        <dbReference type="ARBA" id="ARBA00022527"/>
    </source>
</evidence>
<dbReference type="AlphaFoldDB" id="D4AYF0"/>
<dbReference type="eggNOG" id="KOG0599">
    <property type="taxonomic scope" value="Eukaryota"/>
</dbReference>
<keyword evidence="11" id="KW-1185">Reference proteome</keyword>
<dbReference type="STRING" id="663331.D4AYF0"/>
<dbReference type="PROSITE" id="PS50011">
    <property type="entry name" value="PROTEIN_KINASE_DOM"/>
    <property type="match status" value="1"/>
</dbReference>
<accession>D4AYF0</accession>
<feature type="domain" description="Protein kinase" evidence="9">
    <location>
        <begin position="1"/>
        <end position="314"/>
    </location>
</feature>
<dbReference type="SUPFAM" id="SSF56112">
    <property type="entry name" value="Protein kinase-like (PK-like)"/>
    <property type="match status" value="1"/>
</dbReference>
<evidence type="ECO:0000313" key="11">
    <source>
        <dbReference type="Proteomes" id="UP000008866"/>
    </source>
</evidence>